<keyword evidence="2" id="KW-1185">Reference proteome</keyword>
<dbReference type="AlphaFoldDB" id="R9PG23"/>
<dbReference type="EMBL" id="BARX01000002">
    <property type="protein sequence ID" value="GAD00315.1"/>
    <property type="molecule type" value="Genomic_DNA"/>
</dbReference>
<protein>
    <submittedName>
        <fullName evidence="1">Uncharacterized protein</fullName>
    </submittedName>
</protein>
<dbReference type="STRING" id="1331007.AALB_0395"/>
<evidence type="ECO:0000313" key="2">
    <source>
        <dbReference type="Proteomes" id="UP000014461"/>
    </source>
</evidence>
<organism evidence="1 2">
    <name type="scientific">Agarivorans albus MKT 106</name>
    <dbReference type="NCBI Taxonomy" id="1331007"/>
    <lineage>
        <taxon>Bacteria</taxon>
        <taxon>Pseudomonadati</taxon>
        <taxon>Pseudomonadota</taxon>
        <taxon>Gammaproteobacteria</taxon>
        <taxon>Alteromonadales</taxon>
        <taxon>Alteromonadaceae</taxon>
        <taxon>Agarivorans</taxon>
    </lineage>
</organism>
<proteinExistence type="predicted"/>
<gene>
    <name evidence="1" type="ORF">AALB_0395</name>
</gene>
<evidence type="ECO:0000313" key="1">
    <source>
        <dbReference type="EMBL" id="GAD00315.1"/>
    </source>
</evidence>
<accession>R9PG23</accession>
<dbReference type="Proteomes" id="UP000014461">
    <property type="component" value="Unassembled WGS sequence"/>
</dbReference>
<comment type="caution">
    <text evidence="1">The sequence shown here is derived from an EMBL/GenBank/DDBJ whole genome shotgun (WGS) entry which is preliminary data.</text>
</comment>
<name>R9PG23_AGAAL</name>
<reference evidence="1" key="1">
    <citation type="journal article" date="2013" name="Genome Announc.">
        <title>Draft Genome Sequence of Agarivorans albus Strain MKT 106T, an Agarolytic Marine Bacterium.</title>
        <authorList>
            <person name="Yasuike M."/>
            <person name="Nakamura Y."/>
            <person name="Kai W."/>
            <person name="Fujiwara A."/>
            <person name="Fukui Y."/>
            <person name="Satomi M."/>
            <person name="Sano M."/>
        </authorList>
    </citation>
    <scope>NUCLEOTIDE SEQUENCE [LARGE SCALE GENOMIC DNA]</scope>
</reference>
<sequence length="37" mass="4267">MGINCKFSALRSQPQTTQHIYQEWVLVVPLSCDMLTQ</sequence>